<feature type="domain" description="Glycoside hydrolase family 2 catalytic" evidence="11">
    <location>
        <begin position="308"/>
        <end position="498"/>
    </location>
</feature>
<feature type="signal peptide" evidence="9">
    <location>
        <begin position="1"/>
        <end position="20"/>
    </location>
</feature>
<evidence type="ECO:0000256" key="1">
    <source>
        <dbReference type="ARBA" id="ARBA00001412"/>
    </source>
</evidence>
<keyword evidence="6 13" id="KW-0378">Hydrolase</keyword>
<evidence type="ECO:0000259" key="10">
    <source>
        <dbReference type="Pfam" id="PF00703"/>
    </source>
</evidence>
<sequence>MPFKIICIVILLCCVNLLYGADTVTNRSISPLPTTGRSIWVKNLAGNWLFNPAPEPGFEKESSWTNSSWKQIRVPGEWVMQGFKVTKNTWAGYASKWIIPDEWTGRRIKLRCDGIYSESQVYVNGRLATSHIGGFTPFEIDITDFLGENHNLQLAIKVKNEGFADSTSAASSYAVHALGGITRKIQLIALPPVNIGEFQADTKFDRNYDNAILTTKFTLKNEGKQPVKPTLLFELVNNKTHGTVYTRQILIHDPIQPASVLFSSYQFDIPHPAKWDSEHPNLYTCNVKLLIEGQVEESTELKIGFRQIELRGNQLFVNNNPIKLRGVCHHDIMPLNGRVVTATQCVEDVKIFAHGNVNYIRTSHYPPPEELVQACDSIGMFLEIEAPFCWAERAAVPPSLYQQILVNQTLDMVDFFKSHPSVLIWSMGNESKKYVEYFKKTSELVKQADPSRPRNFSQYEPNGDNGELEIGNQHYPGPDGIGKYKNSARPIIFDEYCHLNAYNRYELATDPGLRDAWGIGMADMWERMYASRGILGGALWAGIDDTFILPDSTVVGFGSWGVIDAWRRLKPEYWHMKKAYSPVKIKPYGNWQNGYVKYVVQNRHCFTNLNECELRWNLGVASGILKPDIAPGKSDTIKVFCTKPTADQKLKLEVIDARHMLIDEYLFDNIVPVFNKQIAKQVASNKINWRYETKNDLVRATAGKIHIVLNNSSLPGLQMYANHMQIINDFGQLMILPLNPEGDGVQMRGKRKDFSPYNHTADNHIITKITYQTQLQMFTIQVWDQYDEATGTTTYRFNTNGSVEVQYHYTLTKNINPRQWGMVFKLPADFSVMSWVREGLWNYYPKDHIGRLSGTVYVSNAQPFSGPAGPLHQPLASWSADQNSLGTNDFRSTKMNIKKLALESKFGKLVLTSDGSQHSRCWLGTDKNIRLLLAGYSNLGAESFFHSQAAEFEYPLHAGSIIENKITFKISADK</sequence>
<dbReference type="SUPFAM" id="SSF51445">
    <property type="entry name" value="(Trans)glycosidases"/>
    <property type="match status" value="1"/>
</dbReference>
<evidence type="ECO:0000259" key="12">
    <source>
        <dbReference type="Pfam" id="PF02837"/>
    </source>
</evidence>
<keyword evidence="14" id="KW-1185">Reference proteome</keyword>
<evidence type="ECO:0000256" key="6">
    <source>
        <dbReference type="ARBA" id="ARBA00022801"/>
    </source>
</evidence>
<dbReference type="Gene3D" id="2.60.40.10">
    <property type="entry name" value="Immunoglobulins"/>
    <property type="match status" value="2"/>
</dbReference>
<organism evidence="13 14">
    <name type="scientific">Mucilaginibacter boryungensis</name>
    <dbReference type="NCBI Taxonomy" id="768480"/>
    <lineage>
        <taxon>Bacteria</taxon>
        <taxon>Pseudomonadati</taxon>
        <taxon>Bacteroidota</taxon>
        <taxon>Sphingobacteriia</taxon>
        <taxon>Sphingobacteriales</taxon>
        <taxon>Sphingobacteriaceae</taxon>
        <taxon>Mucilaginibacter</taxon>
    </lineage>
</organism>
<dbReference type="Gene3D" id="2.70.98.10">
    <property type="match status" value="1"/>
</dbReference>
<dbReference type="RefSeq" id="WP_194107242.1">
    <property type="nucleotide sequence ID" value="NZ_JADFFM010000002.1"/>
</dbReference>
<protein>
    <recommendedName>
        <fullName evidence="5">beta-galactosidase</fullName>
        <ecNumber evidence="5">3.2.1.23</ecNumber>
    </recommendedName>
</protein>
<keyword evidence="8" id="KW-0326">Glycosidase</keyword>
<dbReference type="InterPro" id="IPR006104">
    <property type="entry name" value="Glyco_hydro_2_N"/>
</dbReference>
<dbReference type="SUPFAM" id="SSF49303">
    <property type="entry name" value="beta-Galactosidase/glucuronidase domain"/>
    <property type="match status" value="2"/>
</dbReference>
<evidence type="ECO:0000256" key="4">
    <source>
        <dbReference type="ARBA" id="ARBA00011245"/>
    </source>
</evidence>
<dbReference type="EMBL" id="JADFFM010000002">
    <property type="protein sequence ID" value="MBE9667800.1"/>
    <property type="molecule type" value="Genomic_DNA"/>
</dbReference>
<dbReference type="Gene3D" id="2.60.120.260">
    <property type="entry name" value="Galactose-binding domain-like"/>
    <property type="match status" value="1"/>
</dbReference>
<dbReference type="PANTHER" id="PTHR46323">
    <property type="entry name" value="BETA-GALACTOSIDASE"/>
    <property type="match status" value="1"/>
</dbReference>
<evidence type="ECO:0000313" key="13">
    <source>
        <dbReference type="EMBL" id="MBE9667800.1"/>
    </source>
</evidence>
<evidence type="ECO:0000259" key="11">
    <source>
        <dbReference type="Pfam" id="PF02836"/>
    </source>
</evidence>
<evidence type="ECO:0000256" key="3">
    <source>
        <dbReference type="ARBA" id="ARBA00007401"/>
    </source>
</evidence>
<dbReference type="InterPro" id="IPR013783">
    <property type="entry name" value="Ig-like_fold"/>
</dbReference>
<dbReference type="GO" id="GO:0016787">
    <property type="term" value="F:hydrolase activity"/>
    <property type="evidence" value="ECO:0007669"/>
    <property type="project" value="UniProtKB-KW"/>
</dbReference>
<comment type="similarity">
    <text evidence="3">Belongs to the glycosyl hydrolase 2 family.</text>
</comment>
<dbReference type="InterPro" id="IPR006103">
    <property type="entry name" value="Glyco_hydro_2_cat"/>
</dbReference>
<evidence type="ECO:0000313" key="14">
    <source>
        <dbReference type="Proteomes" id="UP000632774"/>
    </source>
</evidence>
<keyword evidence="7" id="KW-0106">Calcium</keyword>
<dbReference type="Pfam" id="PF00703">
    <property type="entry name" value="Glyco_hydro_2"/>
    <property type="match status" value="1"/>
</dbReference>
<evidence type="ECO:0000256" key="2">
    <source>
        <dbReference type="ARBA" id="ARBA00001913"/>
    </source>
</evidence>
<dbReference type="InterPro" id="IPR036156">
    <property type="entry name" value="Beta-gal/glucu_dom_sf"/>
</dbReference>
<dbReference type="InterPro" id="IPR050347">
    <property type="entry name" value="Bact_Beta-galactosidase"/>
</dbReference>
<comment type="catalytic activity">
    <reaction evidence="1">
        <text>Hydrolysis of terminal non-reducing beta-D-galactose residues in beta-D-galactosides.</text>
        <dbReference type="EC" id="3.2.1.23"/>
    </reaction>
</comment>
<reference evidence="13 14" key="1">
    <citation type="submission" date="2020-10" db="EMBL/GenBank/DDBJ databases">
        <title>Mucilaginibacter mali sp. nov., isolated from rhizosphere soil of apple orchard.</title>
        <authorList>
            <person name="Lee J.-S."/>
            <person name="Kim H.S."/>
            <person name="Kim J.-S."/>
        </authorList>
    </citation>
    <scope>NUCLEOTIDE SEQUENCE [LARGE SCALE GENOMIC DNA]</scope>
    <source>
        <strain evidence="13 14">KCTC 23157</strain>
    </source>
</reference>
<evidence type="ECO:0000256" key="7">
    <source>
        <dbReference type="ARBA" id="ARBA00022837"/>
    </source>
</evidence>
<dbReference type="Proteomes" id="UP000632774">
    <property type="component" value="Unassembled WGS sequence"/>
</dbReference>
<dbReference type="Gene3D" id="3.20.20.80">
    <property type="entry name" value="Glycosidases"/>
    <property type="match status" value="1"/>
</dbReference>
<dbReference type="Pfam" id="PF02837">
    <property type="entry name" value="Glyco_hydro_2_N"/>
    <property type="match status" value="1"/>
</dbReference>
<dbReference type="PANTHER" id="PTHR46323:SF2">
    <property type="entry name" value="BETA-GALACTOSIDASE"/>
    <property type="match status" value="1"/>
</dbReference>
<feature type="domain" description="Glycoside hydrolase family 2 immunoglobulin-like beta-sandwich" evidence="10">
    <location>
        <begin position="195"/>
        <end position="306"/>
    </location>
</feature>
<feature type="chain" id="PRO_5046466203" description="beta-galactosidase" evidence="9">
    <location>
        <begin position="21"/>
        <end position="974"/>
    </location>
</feature>
<name>A0ABR9XKR0_9SPHI</name>
<comment type="caution">
    <text evidence="13">The sequence shown here is derived from an EMBL/GenBank/DDBJ whole genome shotgun (WGS) entry which is preliminary data.</text>
</comment>
<dbReference type="InterPro" id="IPR017853">
    <property type="entry name" value="GH"/>
</dbReference>
<evidence type="ECO:0000256" key="5">
    <source>
        <dbReference type="ARBA" id="ARBA00012756"/>
    </source>
</evidence>
<gene>
    <name evidence="13" type="ORF">IRJ18_15610</name>
</gene>
<comment type="subunit">
    <text evidence="4">Monomer.</text>
</comment>
<dbReference type="EC" id="3.2.1.23" evidence="5"/>
<feature type="domain" description="Glycosyl hydrolases family 2 sugar binding" evidence="12">
    <location>
        <begin position="42"/>
        <end position="191"/>
    </location>
</feature>
<accession>A0ABR9XKR0</accession>
<proteinExistence type="inferred from homology"/>
<dbReference type="InterPro" id="IPR014718">
    <property type="entry name" value="GH-type_carb-bd"/>
</dbReference>
<evidence type="ECO:0000256" key="8">
    <source>
        <dbReference type="ARBA" id="ARBA00023295"/>
    </source>
</evidence>
<keyword evidence="9" id="KW-0732">Signal</keyword>
<dbReference type="InterPro" id="IPR006102">
    <property type="entry name" value="Ig-like_GH2"/>
</dbReference>
<dbReference type="InterPro" id="IPR006101">
    <property type="entry name" value="Glyco_hydro_2"/>
</dbReference>
<dbReference type="Pfam" id="PF02836">
    <property type="entry name" value="Glyco_hydro_2_C"/>
    <property type="match status" value="1"/>
</dbReference>
<dbReference type="InterPro" id="IPR008979">
    <property type="entry name" value="Galactose-bd-like_sf"/>
</dbReference>
<comment type="cofactor">
    <cofactor evidence="2">
        <name>Ca(2+)</name>
        <dbReference type="ChEBI" id="CHEBI:29108"/>
    </cofactor>
</comment>
<dbReference type="PRINTS" id="PR00132">
    <property type="entry name" value="GLHYDRLASE2"/>
</dbReference>
<dbReference type="SUPFAM" id="SSF49785">
    <property type="entry name" value="Galactose-binding domain-like"/>
    <property type="match status" value="1"/>
</dbReference>
<evidence type="ECO:0000256" key="9">
    <source>
        <dbReference type="SAM" id="SignalP"/>
    </source>
</evidence>